<dbReference type="Pfam" id="PF04632">
    <property type="entry name" value="FUSC"/>
    <property type="match status" value="1"/>
</dbReference>
<keyword evidence="4 7" id="KW-0812">Transmembrane</keyword>
<dbReference type="GO" id="GO:0005886">
    <property type="term" value="C:plasma membrane"/>
    <property type="evidence" value="ECO:0007669"/>
    <property type="project" value="UniProtKB-SubCell"/>
</dbReference>
<sequence length="726" mass="82753">MTTRRWVMPLKVATALTLSIVIALALGWNKPYWAAFAVIVMAATETNGHSLKKGRHRIIGTFAGVIIAFVLVDLFAQHPLALLLAYSLIIAVCIYQQTNPKNGYAWTIGLMVSCVIIVMGKLSAEQTFDIAALRLQETILGVICFSFVFSIFSPVSSRVVLLNTLLSNAKTKQEKIEQAIIDIQSNEMLSRDVSWSDSLKYLARIDDLLQAAKTDSYQINSEFPIWETIRDEQNQWVLLGGHLSEAINLIEERFTTEQKQQLIVALTALKNRYVNTITLLSYVVENPQATNNCIRQHMVENTLSVDQFSLPSLLHHKELHHGAFMMLAQNLVKMDTLQASIYQHLTQAILSESPSKIKATKKAASALFNLSLDSERLINVFKILVIFWISVGLWLFIPMQGGVMIVMLSLIFGSVALSLPFVSPRYILMHMIVWSVLALLQYIFILPHLSQIWQLGLFYFINVFVLWFYFNQPQQVFHRLLGCQNLMLMTTSAIQLVPTYSVETSLLTIMLLSIGLLVIFWVYNGVYSSQPEYVFLRQLSQFRIRLHFGLKKLVNQKTNKLFSLRISTPVQAVSLAEMASTKIDWTNYEQVDKTQVTTLLNFGYRSCFYYRSFTDSYEQWQVTQYNESINLFMVECLQELIAITGVTMICENMSTQHGSKLTALQDKLSDYQGKLPSLYGQFTLDQIDQTYQLITSLLLFIQSLDDVNQQVSKQSLYQLKFTPFAL</sequence>
<keyword evidence="6 7" id="KW-0472">Membrane</keyword>
<evidence type="ECO:0000256" key="1">
    <source>
        <dbReference type="ARBA" id="ARBA00004651"/>
    </source>
</evidence>
<feature type="transmembrane region" description="Helical" evidence="7">
    <location>
        <begin position="403"/>
        <end position="421"/>
    </location>
</feature>
<keyword evidence="2" id="KW-0813">Transport</keyword>
<organism evidence="8 9">
    <name type="scientific">Photobacterium aquimaris</name>
    <dbReference type="NCBI Taxonomy" id="512643"/>
    <lineage>
        <taxon>Bacteria</taxon>
        <taxon>Pseudomonadati</taxon>
        <taxon>Pseudomonadota</taxon>
        <taxon>Gammaproteobacteria</taxon>
        <taxon>Vibrionales</taxon>
        <taxon>Vibrionaceae</taxon>
        <taxon>Photobacterium</taxon>
    </lineage>
</organism>
<accession>A0A1Y6KZY6</accession>
<evidence type="ECO:0000313" key="9">
    <source>
        <dbReference type="Proteomes" id="UP000196485"/>
    </source>
</evidence>
<feature type="transmembrane region" description="Helical" evidence="7">
    <location>
        <begin position="504"/>
        <end position="523"/>
    </location>
</feature>
<dbReference type="RefSeq" id="WP_087820765.1">
    <property type="nucleotide sequence ID" value="NZ_FYAH01000003.1"/>
</dbReference>
<proteinExistence type="predicted"/>
<dbReference type="PANTHER" id="PTHR30509:SF9">
    <property type="entry name" value="MULTIDRUG RESISTANCE PROTEIN MDTO"/>
    <property type="match status" value="1"/>
</dbReference>
<feature type="transmembrane region" description="Helical" evidence="7">
    <location>
        <begin position="135"/>
        <end position="155"/>
    </location>
</feature>
<evidence type="ECO:0000256" key="3">
    <source>
        <dbReference type="ARBA" id="ARBA00022475"/>
    </source>
</evidence>
<evidence type="ECO:0000256" key="6">
    <source>
        <dbReference type="ARBA" id="ARBA00023136"/>
    </source>
</evidence>
<feature type="transmembrane region" description="Helical" evidence="7">
    <location>
        <begin position="80"/>
        <end position="98"/>
    </location>
</feature>
<gene>
    <name evidence="8" type="primary">aaeB</name>
    <name evidence="8" type="ORF">PAQU9191_01951</name>
</gene>
<evidence type="ECO:0000256" key="7">
    <source>
        <dbReference type="SAM" id="Phobius"/>
    </source>
</evidence>
<keyword evidence="3" id="KW-1003">Cell membrane</keyword>
<evidence type="ECO:0000256" key="4">
    <source>
        <dbReference type="ARBA" id="ARBA00022692"/>
    </source>
</evidence>
<reference evidence="9" key="1">
    <citation type="submission" date="2017-06" db="EMBL/GenBank/DDBJ databases">
        <authorList>
            <person name="Rodrigo-Torres L."/>
            <person name="Arahal R. D."/>
            <person name="Lucena T."/>
        </authorList>
    </citation>
    <scope>NUCLEOTIDE SEQUENCE [LARGE SCALE GENOMIC DNA]</scope>
    <source>
        <strain evidence="9">type strain: CECT 9192</strain>
    </source>
</reference>
<keyword evidence="5 7" id="KW-1133">Transmembrane helix</keyword>
<dbReference type="EMBL" id="FYAH01000003">
    <property type="protein sequence ID" value="SMY16715.1"/>
    <property type="molecule type" value="Genomic_DNA"/>
</dbReference>
<comment type="subcellular location">
    <subcellularLocation>
        <location evidence="1">Cell membrane</location>
        <topology evidence="1">Multi-pass membrane protein</topology>
    </subcellularLocation>
</comment>
<dbReference type="AlphaFoldDB" id="A0A1Y6KZY6"/>
<evidence type="ECO:0000256" key="2">
    <source>
        <dbReference type="ARBA" id="ARBA00022448"/>
    </source>
</evidence>
<dbReference type="InterPro" id="IPR006726">
    <property type="entry name" value="PHBA_efflux_AaeB/fusaric-R"/>
</dbReference>
<evidence type="ECO:0000256" key="5">
    <source>
        <dbReference type="ARBA" id="ARBA00022989"/>
    </source>
</evidence>
<evidence type="ECO:0000313" key="8">
    <source>
        <dbReference type="EMBL" id="SMY16715.1"/>
    </source>
</evidence>
<dbReference type="PANTHER" id="PTHR30509">
    <property type="entry name" value="P-HYDROXYBENZOIC ACID EFFLUX PUMP SUBUNIT-RELATED"/>
    <property type="match status" value="1"/>
</dbReference>
<name>A0A1Y6KZY6_9GAMM</name>
<dbReference type="GO" id="GO:0022857">
    <property type="term" value="F:transmembrane transporter activity"/>
    <property type="evidence" value="ECO:0007669"/>
    <property type="project" value="InterPro"/>
</dbReference>
<feature type="transmembrane region" description="Helical" evidence="7">
    <location>
        <begin position="452"/>
        <end position="470"/>
    </location>
</feature>
<feature type="transmembrane region" description="Helical" evidence="7">
    <location>
        <begin position="377"/>
        <end position="396"/>
    </location>
</feature>
<feature type="transmembrane region" description="Helical" evidence="7">
    <location>
        <begin position="427"/>
        <end position="445"/>
    </location>
</feature>
<feature type="transmembrane region" description="Helical" evidence="7">
    <location>
        <begin position="104"/>
        <end position="123"/>
    </location>
</feature>
<keyword evidence="9" id="KW-1185">Reference proteome</keyword>
<protein>
    <submittedName>
        <fullName evidence="8">p-hydroxybenzoic acid efflux pump subunit AaeB</fullName>
    </submittedName>
</protein>
<dbReference type="Proteomes" id="UP000196485">
    <property type="component" value="Unassembled WGS sequence"/>
</dbReference>
<feature type="transmembrane region" description="Helical" evidence="7">
    <location>
        <begin position="58"/>
        <end position="75"/>
    </location>
</feature>